<dbReference type="RefSeq" id="XP_018479171.1">
    <property type="nucleotide sequence ID" value="XM_018623669.2"/>
</dbReference>
<reference evidence="2" key="1">
    <citation type="journal article" date="2019" name="Database">
        <title>The radish genome database (RadishGD): an integrated information resource for radish genomics.</title>
        <authorList>
            <person name="Yu H.J."/>
            <person name="Baek S."/>
            <person name="Lee Y.J."/>
            <person name="Cho A."/>
            <person name="Mun J.H."/>
        </authorList>
    </citation>
    <scope>NUCLEOTIDE SEQUENCE [LARGE SCALE GENOMIC DNA]</scope>
    <source>
        <strain evidence="2">cv. WK10039</strain>
    </source>
</reference>
<dbReference type="InterPro" id="IPR016140">
    <property type="entry name" value="Bifunc_inhib/LTP/seed_store"/>
</dbReference>
<name>A0A6J0N521_RAPSA</name>
<organism evidence="2 3">
    <name type="scientific">Raphanus sativus</name>
    <name type="common">Radish</name>
    <name type="synonym">Raphanus raphanistrum var. sativus</name>
    <dbReference type="NCBI Taxonomy" id="3726"/>
    <lineage>
        <taxon>Eukaryota</taxon>
        <taxon>Viridiplantae</taxon>
        <taxon>Streptophyta</taxon>
        <taxon>Embryophyta</taxon>
        <taxon>Tracheophyta</taxon>
        <taxon>Spermatophyta</taxon>
        <taxon>Magnoliopsida</taxon>
        <taxon>eudicotyledons</taxon>
        <taxon>Gunneridae</taxon>
        <taxon>Pentapetalae</taxon>
        <taxon>rosids</taxon>
        <taxon>malvids</taxon>
        <taxon>Brassicales</taxon>
        <taxon>Brassicaceae</taxon>
        <taxon>Brassiceae</taxon>
        <taxon>Raphanus</taxon>
    </lineage>
</organism>
<proteinExistence type="predicted"/>
<reference evidence="3" key="2">
    <citation type="submission" date="2025-08" db="UniProtKB">
        <authorList>
            <consortium name="RefSeq"/>
        </authorList>
    </citation>
    <scope>IDENTIFICATION</scope>
    <source>
        <tissue evidence="3">Leaf</tissue>
    </source>
</reference>
<dbReference type="OrthoDB" id="1111683at2759"/>
<evidence type="ECO:0000259" key="1">
    <source>
        <dbReference type="Pfam" id="PF14368"/>
    </source>
</evidence>
<dbReference type="SUPFAM" id="SSF47699">
    <property type="entry name" value="Bifunctional inhibitor/lipid-transfer protein/seed storage 2S albumin"/>
    <property type="match status" value="1"/>
</dbReference>
<dbReference type="KEGG" id="rsz:108850082"/>
<evidence type="ECO:0000313" key="3">
    <source>
        <dbReference type="RefSeq" id="XP_018479171.1"/>
    </source>
</evidence>
<accession>A0A6J0N521</accession>
<dbReference type="GeneID" id="108850082"/>
<gene>
    <name evidence="3" type="primary">LOC108850082</name>
</gene>
<dbReference type="InterPro" id="IPR036312">
    <property type="entry name" value="Bifun_inhib/LTP/seed_sf"/>
</dbReference>
<dbReference type="AlphaFoldDB" id="A0A6J0N521"/>
<sequence>MAYTIKVPSAAAVAIAVLFVAVMSSSHWIEAKKQKTVEKVDPVCSLAIPEIVKHCYATMSLVPSEECCKDLKTASKTEVTCLCEKFFANPSNGNLTRPLYDQVNNACGVLDKFACNGGDANGGAKNKIAASIVGLVVCVFLVL</sequence>
<dbReference type="Pfam" id="PF14368">
    <property type="entry name" value="LTP_2"/>
    <property type="match status" value="1"/>
</dbReference>
<feature type="domain" description="Bifunctional inhibitor/plant lipid transfer protein/seed storage helical" evidence="1">
    <location>
        <begin position="33"/>
        <end position="114"/>
    </location>
</feature>
<keyword evidence="2" id="KW-1185">Reference proteome</keyword>
<evidence type="ECO:0000313" key="2">
    <source>
        <dbReference type="Proteomes" id="UP000504610"/>
    </source>
</evidence>
<protein>
    <submittedName>
        <fullName evidence="3">Non-specific lipid transfer protein GPI-anchored 33-like</fullName>
    </submittedName>
</protein>
<dbReference type="Proteomes" id="UP000504610">
    <property type="component" value="Chromosome 4"/>
</dbReference>